<evidence type="ECO:0000256" key="11">
    <source>
        <dbReference type="SAM" id="Phobius"/>
    </source>
</evidence>
<feature type="transmembrane region" description="Helical" evidence="11">
    <location>
        <begin position="44"/>
        <end position="64"/>
    </location>
</feature>
<evidence type="ECO:0000256" key="5">
    <source>
        <dbReference type="ARBA" id="ARBA00022989"/>
    </source>
</evidence>
<keyword evidence="5 11" id="KW-1133">Transmembrane helix</keyword>
<feature type="transmembrane region" description="Helical" evidence="11">
    <location>
        <begin position="159"/>
        <end position="190"/>
    </location>
</feature>
<name>F1CZL2_FLAVE</name>
<sequence>MAGALGDNYPPNEVFTAFAFVGFILCVIPLPWHLQAWNVGTCSYMFWVGLGCFNAFVNSIVWNHNAINWSPVWCDISSRILVAENVAIAICSLTINRRLFFIATSDSVISSRKERRRAIITDLSLCFGVPLLHMIISIVCQGNRFQIFEDYGCAPSIYATWVSIVLFNVPPLLIGIISGFYSIRTVLAFNRRRLMFKEMLSAHSNLNSSRYFRLMIMAATDVVCVVPIASVVLWLNTVGIQPWISWANVHEDFMRVDQFPAALWHNAGASGVALELQRWFNVISALLFFGLFGFAEESRRNYMSALSSVVTKIGVSSSFFSGSSTIGSSKYGSSNSNANSLPVFVKKQVSRKRDSIESFTDMSLSQSSEMMKEKSFAGDISFDTLSFADVGGALEDSKDFPESPSTSSISHSTMIPQPHPSEQLDLDIEISSIRNSIAPPPPALDLLKPPHDIV</sequence>
<evidence type="ECO:0000313" key="12">
    <source>
        <dbReference type="EMBL" id="ADX23541.1"/>
    </source>
</evidence>
<keyword evidence="7 11" id="KW-0472">Membrane</keyword>
<dbReference type="PRINTS" id="PR00901">
    <property type="entry name" value="PHEROMONEBAR"/>
</dbReference>
<feature type="region of interest" description="Disordered" evidence="10">
    <location>
        <begin position="396"/>
        <end position="421"/>
    </location>
</feature>
<reference evidence="12" key="1">
    <citation type="submission" date="2010-11" db="EMBL/GenBank/DDBJ databases">
        <title>Mating type genes in the edible mushroom Flammulina velutipes.</title>
        <authorList>
            <person name="van Peer A.F."/>
            <person name="Park S.-Y."/>
            <person name="Shin P.-G."/>
            <person name="Jang K.-Y."/>
            <person name="Yoo Y.-B."/>
            <person name="Park Y.-J."/>
            <person name="Lee B.-M."/>
            <person name="Kong W.-S."/>
        </authorList>
    </citation>
    <scope>NUCLEOTIDE SEQUENCE</scope>
    <source>
        <strain evidence="12">KACC 42780</strain>
    </source>
</reference>
<comment type="subcellular location">
    <subcellularLocation>
        <location evidence="1">Membrane</location>
        <topology evidence="1">Multi-pass membrane protein</topology>
    </subcellularLocation>
</comment>
<feature type="transmembrane region" description="Helical" evidence="11">
    <location>
        <begin position="76"/>
        <end position="96"/>
    </location>
</feature>
<evidence type="ECO:0000256" key="3">
    <source>
        <dbReference type="ARBA" id="ARBA00022507"/>
    </source>
</evidence>
<evidence type="ECO:0000256" key="8">
    <source>
        <dbReference type="ARBA" id="ARBA00023170"/>
    </source>
</evidence>
<feature type="compositionally biased region" description="Low complexity" evidence="10">
    <location>
        <begin position="403"/>
        <end position="416"/>
    </location>
</feature>
<dbReference type="InterPro" id="IPR001499">
    <property type="entry name" value="GPCR_STE3"/>
</dbReference>
<dbReference type="EMBL" id="HQ630594">
    <property type="protein sequence ID" value="ADX23541.1"/>
    <property type="molecule type" value="Genomic_DNA"/>
</dbReference>
<gene>
    <name evidence="12" type="primary">STE3.s3</name>
</gene>
<comment type="similarity">
    <text evidence="2">Belongs to the G-protein coupled receptor 4 family.</text>
</comment>
<evidence type="ECO:0000256" key="9">
    <source>
        <dbReference type="ARBA" id="ARBA00023224"/>
    </source>
</evidence>
<dbReference type="PANTHER" id="PTHR28097:SF1">
    <property type="entry name" value="PHEROMONE A FACTOR RECEPTOR"/>
    <property type="match status" value="1"/>
</dbReference>
<feature type="transmembrane region" description="Helical" evidence="11">
    <location>
        <begin position="14"/>
        <end position="32"/>
    </location>
</feature>
<evidence type="ECO:0000256" key="1">
    <source>
        <dbReference type="ARBA" id="ARBA00004141"/>
    </source>
</evidence>
<proteinExistence type="inferred from homology"/>
<keyword evidence="3" id="KW-0589">Pheromone response</keyword>
<feature type="transmembrane region" description="Helical" evidence="11">
    <location>
        <begin position="117"/>
        <end position="139"/>
    </location>
</feature>
<accession>F1CZL2</accession>
<dbReference type="AlphaFoldDB" id="F1CZL2"/>
<dbReference type="GO" id="GO:0004934">
    <property type="term" value="F:mating-type alpha-factor pheromone receptor activity"/>
    <property type="evidence" value="ECO:0007669"/>
    <property type="project" value="InterPro"/>
</dbReference>
<evidence type="ECO:0000256" key="7">
    <source>
        <dbReference type="ARBA" id="ARBA00023136"/>
    </source>
</evidence>
<protein>
    <submittedName>
        <fullName evidence="12">Putative pheromone receptor</fullName>
    </submittedName>
</protein>
<feature type="transmembrane region" description="Helical" evidence="11">
    <location>
        <begin position="211"/>
        <end position="235"/>
    </location>
</feature>
<evidence type="ECO:0000256" key="2">
    <source>
        <dbReference type="ARBA" id="ARBA00011085"/>
    </source>
</evidence>
<dbReference type="PANTHER" id="PTHR28097">
    <property type="entry name" value="PHEROMONE A FACTOR RECEPTOR"/>
    <property type="match status" value="1"/>
</dbReference>
<dbReference type="PRINTS" id="PR00899">
    <property type="entry name" value="GPCRSTE3"/>
</dbReference>
<keyword evidence="9" id="KW-0807">Transducer</keyword>
<dbReference type="CDD" id="cd14966">
    <property type="entry name" value="7tmD_STE3"/>
    <property type="match status" value="1"/>
</dbReference>
<feature type="transmembrane region" description="Helical" evidence="11">
    <location>
        <begin position="279"/>
        <end position="295"/>
    </location>
</feature>
<keyword evidence="6" id="KW-0297">G-protein coupled receptor</keyword>
<dbReference type="InterPro" id="IPR000481">
    <property type="entry name" value="GPCR_Pheromne_B_alpha_rcpt"/>
</dbReference>
<dbReference type="Pfam" id="PF02076">
    <property type="entry name" value="STE3"/>
    <property type="match status" value="1"/>
</dbReference>
<keyword evidence="8 12" id="KW-0675">Receptor</keyword>
<dbReference type="GO" id="GO:0000750">
    <property type="term" value="P:pheromone-dependent signal transduction involved in conjugation with cellular fusion"/>
    <property type="evidence" value="ECO:0007669"/>
    <property type="project" value="TreeGrafter"/>
</dbReference>
<keyword evidence="4 11" id="KW-0812">Transmembrane</keyword>
<dbReference type="GO" id="GO:0005886">
    <property type="term" value="C:plasma membrane"/>
    <property type="evidence" value="ECO:0007669"/>
    <property type="project" value="TreeGrafter"/>
</dbReference>
<evidence type="ECO:0000256" key="4">
    <source>
        <dbReference type="ARBA" id="ARBA00022692"/>
    </source>
</evidence>
<evidence type="ECO:0000256" key="10">
    <source>
        <dbReference type="SAM" id="MobiDB-lite"/>
    </source>
</evidence>
<evidence type="ECO:0000256" key="6">
    <source>
        <dbReference type="ARBA" id="ARBA00023040"/>
    </source>
</evidence>
<organism evidence="12">
    <name type="scientific">Flammulina velutipes</name>
    <name type="common">Agaricus velutipes</name>
    <dbReference type="NCBI Taxonomy" id="38945"/>
    <lineage>
        <taxon>Eukaryota</taxon>
        <taxon>Fungi</taxon>
        <taxon>Dikarya</taxon>
        <taxon>Basidiomycota</taxon>
        <taxon>Agaricomycotina</taxon>
        <taxon>Agaricomycetes</taxon>
        <taxon>Agaricomycetidae</taxon>
        <taxon>Agaricales</taxon>
        <taxon>Marasmiineae</taxon>
        <taxon>Physalacriaceae</taxon>
        <taxon>Flammulina</taxon>
    </lineage>
</organism>